<gene>
    <name evidence="4" type="ordered locus">azo2848</name>
</gene>
<protein>
    <recommendedName>
        <fullName evidence="2">Putative gamma-glutamylcyclotransferase</fullName>
    </recommendedName>
</protein>
<dbReference type="PANTHER" id="PTHR31544:SF2">
    <property type="entry name" value="AIG2-LIKE PROTEIN D"/>
    <property type="match status" value="1"/>
</dbReference>
<dbReference type="Proteomes" id="UP000002588">
    <property type="component" value="Chromosome"/>
</dbReference>
<dbReference type="STRING" id="62928.azo2848"/>
<reference evidence="4 5" key="1">
    <citation type="journal article" date="2006" name="Nat. Biotechnol.">
        <title>Complete genome of the mutualistic, N2-fixing grass endophyte Azoarcus sp. strain BH72.</title>
        <authorList>
            <person name="Krause A."/>
            <person name="Ramakumar A."/>
            <person name="Bartels D."/>
            <person name="Battistoni F."/>
            <person name="Bekel T."/>
            <person name="Boch J."/>
            <person name="Boehm M."/>
            <person name="Friedrich F."/>
            <person name="Hurek T."/>
            <person name="Krause L."/>
            <person name="Linke B."/>
            <person name="McHardy A.C."/>
            <person name="Sarkar A."/>
            <person name="Schneiker S."/>
            <person name="Syed A.A."/>
            <person name="Thauer R."/>
            <person name="Vorhoelter F.-J."/>
            <person name="Weidner S."/>
            <person name="Puehler A."/>
            <person name="Reinhold-Hurek B."/>
            <person name="Kaiser O."/>
            <person name="Goesmann A."/>
        </authorList>
    </citation>
    <scope>NUCLEOTIDE SEQUENCE [LARGE SCALE GENOMIC DNA]</scope>
    <source>
        <strain evidence="4 5">BH72</strain>
    </source>
</reference>
<dbReference type="GO" id="GO:0016740">
    <property type="term" value="F:transferase activity"/>
    <property type="evidence" value="ECO:0007669"/>
    <property type="project" value="UniProtKB-KW"/>
</dbReference>
<dbReference type="SUPFAM" id="SSF110857">
    <property type="entry name" value="Gamma-glutamyl cyclotransferase-like"/>
    <property type="match status" value="1"/>
</dbReference>
<dbReference type="Gene3D" id="3.10.490.10">
    <property type="entry name" value="Gamma-glutamyl cyclotransferase-like"/>
    <property type="match status" value="1"/>
</dbReference>
<organism evidence="4 5">
    <name type="scientific">Azoarcus sp. (strain BH72)</name>
    <dbReference type="NCBI Taxonomy" id="418699"/>
    <lineage>
        <taxon>Bacteria</taxon>
        <taxon>Pseudomonadati</taxon>
        <taxon>Pseudomonadota</taxon>
        <taxon>Betaproteobacteria</taxon>
        <taxon>Rhodocyclales</taxon>
        <taxon>Zoogloeaceae</taxon>
        <taxon>Azoarcus</taxon>
    </lineage>
</organism>
<evidence type="ECO:0000313" key="4">
    <source>
        <dbReference type="EMBL" id="CAL95464.1"/>
    </source>
</evidence>
<evidence type="ECO:0000256" key="1">
    <source>
        <dbReference type="ARBA" id="ARBA00022679"/>
    </source>
</evidence>
<evidence type="ECO:0000256" key="2">
    <source>
        <dbReference type="ARBA" id="ARBA00030602"/>
    </source>
</evidence>
<dbReference type="InterPro" id="IPR045038">
    <property type="entry name" value="AIG2-like"/>
</dbReference>
<dbReference type="PANTHER" id="PTHR31544">
    <property type="entry name" value="AIG2-LIKE PROTEIN D"/>
    <property type="match status" value="1"/>
</dbReference>
<dbReference type="KEGG" id="azo:azo2848"/>
<feature type="domain" description="Gamma-glutamylcyclotransferase AIG2-like" evidence="3">
    <location>
        <begin position="5"/>
        <end position="116"/>
    </location>
</feature>
<dbReference type="HOGENOM" id="CLU_093936_3_0_4"/>
<dbReference type="Pfam" id="PF06094">
    <property type="entry name" value="GGACT"/>
    <property type="match status" value="1"/>
</dbReference>
<evidence type="ECO:0000313" key="5">
    <source>
        <dbReference type="Proteomes" id="UP000002588"/>
    </source>
</evidence>
<keyword evidence="5" id="KW-1185">Reference proteome</keyword>
<dbReference type="CDD" id="cd06661">
    <property type="entry name" value="GGCT_like"/>
    <property type="match status" value="1"/>
</dbReference>
<proteinExistence type="predicted"/>
<dbReference type="AlphaFoldDB" id="A1K9F9"/>
<evidence type="ECO:0000259" key="3">
    <source>
        <dbReference type="Pfam" id="PF06094"/>
    </source>
</evidence>
<dbReference type="InterPro" id="IPR013024">
    <property type="entry name" value="GGCT-like"/>
</dbReference>
<dbReference type="InterPro" id="IPR036568">
    <property type="entry name" value="GGCT-like_sf"/>
</dbReference>
<name>A1K9F9_AZOSB</name>
<dbReference type="InterPro" id="IPR009288">
    <property type="entry name" value="AIG2-like_dom"/>
</dbReference>
<sequence>MRRHCFTYGSLMCADIMAAVCGVELAGEPATLADHRRHPVRGEAYPGMVPAAGAAVSGVLYRDLPPDALARLDAFEGPQYVRVTVHVQLPDGAAVEADTYMFRPERADELLPGEWDFDRFLREGKARFQHQYMNTHCR</sequence>
<accession>A1K9F9</accession>
<dbReference type="RefSeq" id="WP_011766574.1">
    <property type="nucleotide sequence ID" value="NC_008702.1"/>
</dbReference>
<keyword evidence="1" id="KW-0808">Transferase</keyword>
<dbReference type="eggNOG" id="COG2105">
    <property type="taxonomic scope" value="Bacteria"/>
</dbReference>
<dbReference type="EMBL" id="AM406670">
    <property type="protein sequence ID" value="CAL95464.1"/>
    <property type="molecule type" value="Genomic_DNA"/>
</dbReference>